<dbReference type="Proteomes" id="UP000321523">
    <property type="component" value="Unassembled WGS sequence"/>
</dbReference>
<sequence>MDQNKRRSSLGRGLNALFGETAPEDFEPLKKGETPRHLPIEFVTPGRFQPRRKFDQEAIQSLVDSVKERGILQPLLVRQHPDDGAIFEIIAGERRWRAAQLAGLHQVPVVIRELSDREALEIALIENIQRQDLTALEEAEGYKRLMDEFGHTQEVLAKALGKSRSHIANMLRLLTLPLQVKQMVQEGSLTAGHARALLSVEDPVATAQQVIERGLNVRQVEQLAREAHGNTREDPVAPTADAPPIGPGPVARAGSAPVVASRTAKDPDTIALEQDVTNRLGLRVSISSQGQGGTLSIQYQTLDQLDEVIERLTGRAS</sequence>
<keyword evidence="2" id="KW-0159">Chromosome partition</keyword>
<comment type="caution">
    <text evidence="7">The sequence shown here is derived from an EMBL/GenBank/DDBJ whole genome shotgun (WGS) entry which is preliminary data.</text>
</comment>
<dbReference type="SMART" id="SM00470">
    <property type="entry name" value="ParB"/>
    <property type="match status" value="1"/>
</dbReference>
<dbReference type="Pfam" id="PF02195">
    <property type="entry name" value="ParB_N"/>
    <property type="match status" value="1"/>
</dbReference>
<evidence type="ECO:0000256" key="5">
    <source>
        <dbReference type="SAM" id="MobiDB-lite"/>
    </source>
</evidence>
<evidence type="ECO:0000259" key="6">
    <source>
        <dbReference type="SMART" id="SM00470"/>
    </source>
</evidence>
<evidence type="ECO:0000313" key="8">
    <source>
        <dbReference type="Proteomes" id="UP000321523"/>
    </source>
</evidence>
<dbReference type="OrthoDB" id="9802051at2"/>
<dbReference type="InterPro" id="IPR036086">
    <property type="entry name" value="ParB/Sulfiredoxin_sf"/>
</dbReference>
<feature type="region of interest" description="Disordered" evidence="5">
    <location>
        <begin position="227"/>
        <end position="254"/>
    </location>
</feature>
<dbReference type="GO" id="GO:0007059">
    <property type="term" value="P:chromosome segregation"/>
    <property type="evidence" value="ECO:0007669"/>
    <property type="project" value="UniProtKB-KW"/>
</dbReference>
<dbReference type="GO" id="GO:0005694">
    <property type="term" value="C:chromosome"/>
    <property type="evidence" value="ECO:0007669"/>
    <property type="project" value="TreeGrafter"/>
</dbReference>
<reference evidence="7 8" key="1">
    <citation type="submission" date="2019-07" db="EMBL/GenBank/DDBJ databases">
        <title>Whole genome shotgun sequence of Skermanella aerolata NBRC 106429.</title>
        <authorList>
            <person name="Hosoyama A."/>
            <person name="Uohara A."/>
            <person name="Ohji S."/>
            <person name="Ichikawa N."/>
        </authorList>
    </citation>
    <scope>NUCLEOTIDE SEQUENCE [LARGE SCALE GENOMIC DNA]</scope>
    <source>
        <strain evidence="7 8">NBRC 106429</strain>
    </source>
</reference>
<comment type="function">
    <text evidence="4">Involved in chromosome partition. Localize to both poles of the predivisional cell following completion of DNA replication. Binds to the DNA origin of replication.</text>
</comment>
<evidence type="ECO:0000256" key="1">
    <source>
        <dbReference type="ARBA" id="ARBA00006295"/>
    </source>
</evidence>
<dbReference type="InterPro" id="IPR003115">
    <property type="entry name" value="ParB_N"/>
</dbReference>
<dbReference type="FunFam" id="1.10.10.2830:FF:000001">
    <property type="entry name" value="Chromosome partitioning protein ParB"/>
    <property type="match status" value="1"/>
</dbReference>
<dbReference type="FunFam" id="3.90.1530.30:FF:000001">
    <property type="entry name" value="Chromosome partitioning protein ParB"/>
    <property type="match status" value="1"/>
</dbReference>
<dbReference type="PANTHER" id="PTHR33375">
    <property type="entry name" value="CHROMOSOME-PARTITIONING PROTEIN PARB-RELATED"/>
    <property type="match status" value="1"/>
</dbReference>
<evidence type="ECO:0000313" key="7">
    <source>
        <dbReference type="EMBL" id="GEO38167.1"/>
    </source>
</evidence>
<dbReference type="GO" id="GO:0045881">
    <property type="term" value="P:positive regulation of sporulation resulting in formation of a cellular spore"/>
    <property type="evidence" value="ECO:0007669"/>
    <property type="project" value="TreeGrafter"/>
</dbReference>
<dbReference type="SUPFAM" id="SSF110849">
    <property type="entry name" value="ParB/Sulfiredoxin"/>
    <property type="match status" value="1"/>
</dbReference>
<keyword evidence="3" id="KW-0238">DNA-binding</keyword>
<dbReference type="Pfam" id="PF17762">
    <property type="entry name" value="HTH_ParB"/>
    <property type="match status" value="1"/>
</dbReference>
<dbReference type="CDD" id="cd16393">
    <property type="entry name" value="SPO0J_N"/>
    <property type="match status" value="1"/>
</dbReference>
<dbReference type="InterPro" id="IPR057240">
    <property type="entry name" value="ParB_dimer_C"/>
</dbReference>
<proteinExistence type="inferred from homology"/>
<dbReference type="RefSeq" id="WP_044428394.1">
    <property type="nucleotide sequence ID" value="NZ_BJYZ01000009.1"/>
</dbReference>
<dbReference type="InterPro" id="IPR050336">
    <property type="entry name" value="Chromosome_partition/occlusion"/>
</dbReference>
<dbReference type="Pfam" id="PF23552">
    <property type="entry name" value="ParB_C"/>
    <property type="match status" value="1"/>
</dbReference>
<evidence type="ECO:0000256" key="2">
    <source>
        <dbReference type="ARBA" id="ARBA00022829"/>
    </source>
</evidence>
<dbReference type="NCBIfam" id="TIGR00180">
    <property type="entry name" value="parB_part"/>
    <property type="match status" value="1"/>
</dbReference>
<feature type="domain" description="ParB-like N-terminal" evidence="6">
    <location>
        <begin position="36"/>
        <end position="128"/>
    </location>
</feature>
<dbReference type="PANTHER" id="PTHR33375:SF1">
    <property type="entry name" value="CHROMOSOME-PARTITIONING PROTEIN PARB-RELATED"/>
    <property type="match status" value="1"/>
</dbReference>
<comment type="similarity">
    <text evidence="1">Belongs to the ParB family.</text>
</comment>
<keyword evidence="8" id="KW-1185">Reference proteome</keyword>
<dbReference type="InterPro" id="IPR004437">
    <property type="entry name" value="ParB/RepB/Spo0J"/>
</dbReference>
<dbReference type="SUPFAM" id="SSF109709">
    <property type="entry name" value="KorB DNA-binding domain-like"/>
    <property type="match status" value="1"/>
</dbReference>
<dbReference type="InterPro" id="IPR041468">
    <property type="entry name" value="HTH_ParB/Spo0J"/>
</dbReference>
<dbReference type="EMBL" id="BJYZ01000009">
    <property type="protein sequence ID" value="GEO38167.1"/>
    <property type="molecule type" value="Genomic_DNA"/>
</dbReference>
<evidence type="ECO:0000256" key="3">
    <source>
        <dbReference type="ARBA" id="ARBA00023125"/>
    </source>
</evidence>
<organism evidence="7 8">
    <name type="scientific">Skermanella aerolata</name>
    <dbReference type="NCBI Taxonomy" id="393310"/>
    <lineage>
        <taxon>Bacteria</taxon>
        <taxon>Pseudomonadati</taxon>
        <taxon>Pseudomonadota</taxon>
        <taxon>Alphaproteobacteria</taxon>
        <taxon>Rhodospirillales</taxon>
        <taxon>Azospirillaceae</taxon>
        <taxon>Skermanella</taxon>
    </lineage>
</organism>
<accession>A0A512DNY0</accession>
<dbReference type="Gene3D" id="3.90.1530.30">
    <property type="match status" value="1"/>
</dbReference>
<dbReference type="Gene3D" id="1.10.10.2830">
    <property type="match status" value="1"/>
</dbReference>
<gene>
    <name evidence="7" type="ORF">SAE02_23150</name>
</gene>
<evidence type="ECO:0000256" key="4">
    <source>
        <dbReference type="ARBA" id="ARBA00025472"/>
    </source>
</evidence>
<name>A0A512DNY0_9PROT</name>
<dbReference type="GO" id="GO:0003677">
    <property type="term" value="F:DNA binding"/>
    <property type="evidence" value="ECO:0007669"/>
    <property type="project" value="UniProtKB-KW"/>
</dbReference>
<dbReference type="AlphaFoldDB" id="A0A512DNY0"/>
<protein>
    <submittedName>
        <fullName evidence="7">Chromosome partitioning protein ParB</fullName>
    </submittedName>
</protein>